<organism evidence="1 2">
    <name type="scientific">Chitinophaga pinensis (strain ATCC 43595 / DSM 2588 / LMG 13176 / NBRC 15968 / NCIMB 11800 / UQM 2034)</name>
    <dbReference type="NCBI Taxonomy" id="485918"/>
    <lineage>
        <taxon>Bacteria</taxon>
        <taxon>Pseudomonadati</taxon>
        <taxon>Bacteroidota</taxon>
        <taxon>Chitinophagia</taxon>
        <taxon>Chitinophagales</taxon>
        <taxon>Chitinophagaceae</taxon>
        <taxon>Chitinophaga</taxon>
    </lineage>
</organism>
<dbReference type="KEGG" id="cpi:Cpin_4991"/>
<dbReference type="AlphaFoldDB" id="A0A979G7M3"/>
<sequence>MIHYVEYGDIFQVEGVVNYAHGCNCAGAMGES</sequence>
<reference evidence="1 2" key="2">
    <citation type="journal article" date="2010" name="Stand. Genomic Sci.">
        <title>Complete genome sequence of Chitinophaga pinensis type strain (UQM 2034).</title>
        <authorList>
            <person name="Glavina Del Rio T."/>
            <person name="Abt B."/>
            <person name="Spring S."/>
            <person name="Lapidus A."/>
            <person name="Nolan M."/>
            <person name="Tice H."/>
            <person name="Copeland A."/>
            <person name="Cheng J.F."/>
            <person name="Chen F."/>
            <person name="Bruce D."/>
            <person name="Goodwin L."/>
            <person name="Pitluck S."/>
            <person name="Ivanova N."/>
            <person name="Mavromatis K."/>
            <person name="Mikhailova N."/>
            <person name="Pati A."/>
            <person name="Chen A."/>
            <person name="Palaniappan K."/>
            <person name="Land M."/>
            <person name="Hauser L."/>
            <person name="Chang Y.J."/>
            <person name="Jeffries C.D."/>
            <person name="Chain P."/>
            <person name="Saunders E."/>
            <person name="Detter J.C."/>
            <person name="Brettin T."/>
            <person name="Rohde M."/>
            <person name="Goker M."/>
            <person name="Bristow J."/>
            <person name="Eisen J.A."/>
            <person name="Markowitz V."/>
            <person name="Hugenholtz P."/>
            <person name="Kyrpides N.C."/>
            <person name="Klenk H.P."/>
            <person name="Lucas S."/>
        </authorList>
    </citation>
    <scope>NUCLEOTIDE SEQUENCE [LARGE SCALE GENOMIC DNA]</scope>
    <source>
        <strain evidence="2">ATCC 43595 / DSM 2588 / LMG 13176 / NBRC 15968 / NCIMB 11800 / UQM 2034</strain>
    </source>
</reference>
<dbReference type="EMBL" id="CP001699">
    <property type="protein sequence ID" value="ACU62424.1"/>
    <property type="molecule type" value="Genomic_DNA"/>
</dbReference>
<protein>
    <submittedName>
        <fullName evidence="1">Uncharacterized protein</fullName>
    </submittedName>
</protein>
<proteinExistence type="predicted"/>
<accession>A0A979G7M3</accession>
<evidence type="ECO:0000313" key="2">
    <source>
        <dbReference type="Proteomes" id="UP000002215"/>
    </source>
</evidence>
<reference evidence="2" key="1">
    <citation type="submission" date="2009-08" db="EMBL/GenBank/DDBJ databases">
        <title>The complete genome of Chitinophaga pinensis DSM 2588.</title>
        <authorList>
            <consortium name="US DOE Joint Genome Institute (JGI-PGF)"/>
            <person name="Lucas S."/>
            <person name="Copeland A."/>
            <person name="Lapidus A."/>
            <person name="Glavina del Rio T."/>
            <person name="Dalin E."/>
            <person name="Tice H."/>
            <person name="Bruce D."/>
            <person name="Goodwin L."/>
            <person name="Pitluck S."/>
            <person name="Kyrpides N."/>
            <person name="Mavromatis K."/>
            <person name="Ivanova N."/>
            <person name="Mikhailova N."/>
            <person name="Sims D."/>
            <person name="Meinche L."/>
            <person name="Brettin T."/>
            <person name="Detter J.C."/>
            <person name="Han C."/>
            <person name="Larimer F."/>
            <person name="Land M."/>
            <person name="Hauser L."/>
            <person name="Markowitz V."/>
            <person name="Cheng J.-F."/>
            <person name="Hugenholtz P."/>
            <person name="Woyke T."/>
            <person name="Wu D."/>
            <person name="Spring S."/>
            <person name="Klenk H.-P."/>
            <person name="Eisen J.A."/>
        </authorList>
    </citation>
    <scope>NUCLEOTIDE SEQUENCE [LARGE SCALE GENOMIC DNA]</scope>
    <source>
        <strain evidence="2">ATCC 43595 / DSM 2588 / LMG 13176 / NBRC 15968 / NCIMB 11800 / UQM 2034</strain>
    </source>
</reference>
<name>A0A979G7M3_CHIPD</name>
<evidence type="ECO:0000313" key="1">
    <source>
        <dbReference type="EMBL" id="ACU62424.1"/>
    </source>
</evidence>
<dbReference type="Proteomes" id="UP000002215">
    <property type="component" value="Chromosome"/>
</dbReference>
<gene>
    <name evidence="1" type="ordered locus">Cpin_4991</name>
</gene>